<name>A0A3S3QH98_9BACT</name>
<accession>A0A3S3QH98</accession>
<keyword evidence="2" id="KW-1185">Reference proteome</keyword>
<organism evidence="1 2">
    <name type="scientific">Candidatus Electrothrix aarhusensis</name>
    <dbReference type="NCBI Taxonomy" id="1859131"/>
    <lineage>
        <taxon>Bacteria</taxon>
        <taxon>Pseudomonadati</taxon>
        <taxon>Thermodesulfobacteriota</taxon>
        <taxon>Desulfobulbia</taxon>
        <taxon>Desulfobulbales</taxon>
        <taxon>Desulfobulbaceae</taxon>
        <taxon>Candidatus Electrothrix</taxon>
    </lineage>
</organism>
<dbReference type="Proteomes" id="UP000287853">
    <property type="component" value="Unassembled WGS sequence"/>
</dbReference>
<comment type="caution">
    <text evidence="1">The sequence shown here is derived from an EMBL/GenBank/DDBJ whole genome shotgun (WGS) entry which is preliminary data.</text>
</comment>
<evidence type="ECO:0000313" key="1">
    <source>
        <dbReference type="EMBL" id="RWX44456.1"/>
    </source>
</evidence>
<dbReference type="EMBL" id="MTKO01000094">
    <property type="protein sequence ID" value="RWX44456.1"/>
    <property type="molecule type" value="Genomic_DNA"/>
</dbReference>
<sequence length="65" mass="6887">MQACTTSTVRMASLSVAFRINTGENSIKSGRTPWSNLFIAGTDQGYLGIVGAMLSGVTIVNQHLL</sequence>
<gene>
    <name evidence="1" type="ORF">H206_01706</name>
</gene>
<evidence type="ECO:0000313" key="2">
    <source>
        <dbReference type="Proteomes" id="UP000287853"/>
    </source>
</evidence>
<reference evidence="1 2" key="1">
    <citation type="submission" date="2017-01" db="EMBL/GenBank/DDBJ databases">
        <title>The cable genome- insights into the physiology and evolution of filamentous bacteria capable of sulfide oxidation via long distance electron transfer.</title>
        <authorList>
            <person name="Schreiber L."/>
            <person name="Bjerg J.T."/>
            <person name="Boggild A."/>
            <person name="Van De Vossenberg J."/>
            <person name="Meysman F."/>
            <person name="Nielsen L.P."/>
            <person name="Schramm A."/>
            <person name="Kjeldsen K.U."/>
        </authorList>
    </citation>
    <scope>NUCLEOTIDE SEQUENCE [LARGE SCALE GENOMIC DNA]</scope>
    <source>
        <strain evidence="1">MCF</strain>
    </source>
</reference>
<protein>
    <submittedName>
        <fullName evidence="1">Uncharacterized protein</fullName>
    </submittedName>
</protein>
<dbReference type="AlphaFoldDB" id="A0A3S3QH98"/>
<proteinExistence type="predicted"/>